<gene>
    <name evidence="2" type="ORF">N825_25735</name>
</gene>
<evidence type="ECO:0000313" key="3">
    <source>
        <dbReference type="Proteomes" id="UP000019486"/>
    </source>
</evidence>
<keyword evidence="1" id="KW-0472">Membrane</keyword>
<name>W9GVS2_9PROT</name>
<dbReference type="EMBL" id="AVFL01000037">
    <property type="protein sequence ID" value="EWY36726.1"/>
    <property type="molecule type" value="Genomic_DNA"/>
</dbReference>
<keyword evidence="1" id="KW-1133">Transmembrane helix</keyword>
<accession>W9GVS2</accession>
<comment type="caution">
    <text evidence="2">The sequence shown here is derived from an EMBL/GenBank/DDBJ whole genome shotgun (WGS) entry which is preliminary data.</text>
</comment>
<dbReference type="STRING" id="1385369.N825_25735"/>
<protein>
    <submittedName>
        <fullName evidence="2">Uncharacterized protein</fullName>
    </submittedName>
</protein>
<sequence length="68" mass="6887">MAALAAGLKFPAHFRDDGLLGLDEAIEVVGGGHGGVRGGEQLATVFMVMSAVIVLVAAGLIVPWITEA</sequence>
<feature type="transmembrane region" description="Helical" evidence="1">
    <location>
        <begin position="42"/>
        <end position="65"/>
    </location>
</feature>
<dbReference type="Proteomes" id="UP000019486">
    <property type="component" value="Unassembled WGS sequence"/>
</dbReference>
<keyword evidence="3" id="KW-1185">Reference proteome</keyword>
<proteinExistence type="predicted"/>
<keyword evidence="1" id="KW-0812">Transmembrane</keyword>
<reference evidence="2 3" key="1">
    <citation type="submission" date="2013-08" db="EMBL/GenBank/DDBJ databases">
        <title>The genome sequence of Skermanella stibiiresistens.</title>
        <authorList>
            <person name="Zhu W."/>
            <person name="Wang G."/>
        </authorList>
    </citation>
    <scope>NUCLEOTIDE SEQUENCE [LARGE SCALE GENOMIC DNA]</scope>
    <source>
        <strain evidence="2 3">SB22</strain>
    </source>
</reference>
<evidence type="ECO:0000313" key="2">
    <source>
        <dbReference type="EMBL" id="EWY36726.1"/>
    </source>
</evidence>
<organism evidence="2 3">
    <name type="scientific">Skermanella stibiiresistens SB22</name>
    <dbReference type="NCBI Taxonomy" id="1385369"/>
    <lineage>
        <taxon>Bacteria</taxon>
        <taxon>Pseudomonadati</taxon>
        <taxon>Pseudomonadota</taxon>
        <taxon>Alphaproteobacteria</taxon>
        <taxon>Rhodospirillales</taxon>
        <taxon>Azospirillaceae</taxon>
        <taxon>Skermanella</taxon>
    </lineage>
</organism>
<evidence type="ECO:0000256" key="1">
    <source>
        <dbReference type="SAM" id="Phobius"/>
    </source>
</evidence>
<dbReference type="AlphaFoldDB" id="W9GVS2"/>